<dbReference type="Proteomes" id="UP000017559">
    <property type="component" value="Unassembled WGS sequence"/>
</dbReference>
<proteinExistence type="predicted"/>
<accession>V2X029</accession>
<dbReference type="AlphaFoldDB" id="V2X029"/>
<dbReference type="OrthoDB" id="3267419at2759"/>
<comment type="caution">
    <text evidence="1">The sequence shown here is derived from an EMBL/GenBank/DDBJ whole genome shotgun (WGS) entry which is preliminary data.</text>
</comment>
<gene>
    <name evidence="1" type="ORF">Moror_11855</name>
</gene>
<name>V2X029_MONRO</name>
<organism evidence="1 2">
    <name type="scientific">Moniliophthora roreri (strain MCA 2997)</name>
    <name type="common">Cocoa frosty pod rot fungus</name>
    <name type="synonym">Crinipellis roreri</name>
    <dbReference type="NCBI Taxonomy" id="1381753"/>
    <lineage>
        <taxon>Eukaryota</taxon>
        <taxon>Fungi</taxon>
        <taxon>Dikarya</taxon>
        <taxon>Basidiomycota</taxon>
        <taxon>Agaricomycotina</taxon>
        <taxon>Agaricomycetes</taxon>
        <taxon>Agaricomycetidae</taxon>
        <taxon>Agaricales</taxon>
        <taxon>Marasmiineae</taxon>
        <taxon>Marasmiaceae</taxon>
        <taxon>Moniliophthora</taxon>
    </lineage>
</organism>
<sequence>MDVIEAVQDQVLQEFRNSSNSRRIPGPKLKTFAVDLALIALSVRTAYLVDAIVPSDPSNTFRRLLHSLRQKVVLFSEVVLFYEPSSEQSFFVNAPLFLSRTKGFISTAQSAMDPDSNMQATFFASLHPCCNYELPADLIVILRELANGLGSVEQPEPITTIHLPKLPPHVAVPLAGFLLEYSVALCPNASGLGVSSHLNQVPLDNYECLINIPGKLHEHVLLKFSCPSSLALKYPRLSPSSIIHRLKSRFEDRLKIAIDGSTMSIQHNTMTLDRVAL</sequence>
<reference evidence="1 2" key="1">
    <citation type="journal article" date="2014" name="BMC Genomics">
        <title>Genome and secretome analysis of the hemibiotrophic fungal pathogen, Moniliophthora roreri, which causes frosty pod rot disease of cacao: mechanisms of the biotrophic and necrotrophic phases.</title>
        <authorList>
            <person name="Meinhardt L.W."/>
            <person name="Costa G.G.L."/>
            <person name="Thomazella D.P.T."/>
            <person name="Teixeira P.J.P.L."/>
            <person name="Carazzolle M.F."/>
            <person name="Schuster S.C."/>
            <person name="Carlson J.E."/>
            <person name="Guiltinan M.J."/>
            <person name="Mieczkowski P."/>
            <person name="Farmer A."/>
            <person name="Ramaraj T."/>
            <person name="Crozier J."/>
            <person name="Davis R.E."/>
            <person name="Shao J."/>
            <person name="Melnick R.L."/>
            <person name="Pereira G.A.G."/>
            <person name="Bailey B.A."/>
        </authorList>
    </citation>
    <scope>NUCLEOTIDE SEQUENCE [LARGE SCALE GENOMIC DNA]</scope>
    <source>
        <strain evidence="1 2">MCA 2997</strain>
    </source>
</reference>
<dbReference type="EMBL" id="AWSO01000829">
    <property type="protein sequence ID" value="ESK87162.1"/>
    <property type="molecule type" value="Genomic_DNA"/>
</dbReference>
<protein>
    <submittedName>
        <fullName evidence="1">Uncharacterized protein</fullName>
    </submittedName>
</protein>
<evidence type="ECO:0000313" key="2">
    <source>
        <dbReference type="Proteomes" id="UP000017559"/>
    </source>
</evidence>
<dbReference type="KEGG" id="mrr:Moror_11855"/>
<evidence type="ECO:0000313" key="1">
    <source>
        <dbReference type="EMBL" id="ESK87162.1"/>
    </source>
</evidence>
<keyword evidence="2" id="KW-1185">Reference proteome</keyword>
<dbReference type="HOGENOM" id="CLU_086728_0_0_1"/>